<dbReference type="SUPFAM" id="SSF50998">
    <property type="entry name" value="Quinoprotein alcohol dehydrogenase-like"/>
    <property type="match status" value="1"/>
</dbReference>
<organism evidence="1 2">
    <name type="scientific">Prescottella agglutinans</name>
    <dbReference type="NCBI Taxonomy" id="1644129"/>
    <lineage>
        <taxon>Bacteria</taxon>
        <taxon>Bacillati</taxon>
        <taxon>Actinomycetota</taxon>
        <taxon>Actinomycetes</taxon>
        <taxon>Mycobacteriales</taxon>
        <taxon>Nocardiaceae</taxon>
        <taxon>Prescottella</taxon>
    </lineage>
</organism>
<evidence type="ECO:0000313" key="2">
    <source>
        <dbReference type="Proteomes" id="UP001160334"/>
    </source>
</evidence>
<dbReference type="Proteomes" id="UP001160334">
    <property type="component" value="Unassembled WGS sequence"/>
</dbReference>
<comment type="caution">
    <text evidence="1">The sequence shown here is derived from an EMBL/GenBank/DDBJ whole genome shotgun (WGS) entry which is preliminary data.</text>
</comment>
<dbReference type="Gene3D" id="2.130.10.10">
    <property type="entry name" value="YVTN repeat-like/Quinoprotein amine dehydrogenase"/>
    <property type="match status" value="1"/>
</dbReference>
<protein>
    <submittedName>
        <fullName evidence="1">Uncharacterized protein</fullName>
    </submittedName>
</protein>
<accession>A0ABT6MLQ9</accession>
<reference evidence="1 2" key="1">
    <citation type="submission" date="2023-04" db="EMBL/GenBank/DDBJ databases">
        <title>Forest soil microbial communities from Buena Vista Peninsula, Colon Province, Panama.</title>
        <authorList>
            <person name="Bouskill N."/>
        </authorList>
    </citation>
    <scope>NUCLEOTIDE SEQUENCE [LARGE SCALE GENOMIC DNA]</scope>
    <source>
        <strain evidence="1 2">CFH S0262</strain>
    </source>
</reference>
<name>A0ABT6MLQ9_9NOCA</name>
<keyword evidence="2" id="KW-1185">Reference proteome</keyword>
<dbReference type="PROSITE" id="PS51257">
    <property type="entry name" value="PROKAR_LIPOPROTEIN"/>
    <property type="match status" value="1"/>
</dbReference>
<dbReference type="InterPro" id="IPR011047">
    <property type="entry name" value="Quinoprotein_ADH-like_sf"/>
</dbReference>
<evidence type="ECO:0000313" key="1">
    <source>
        <dbReference type="EMBL" id="MDH6284826.1"/>
    </source>
</evidence>
<dbReference type="InterPro" id="IPR015943">
    <property type="entry name" value="WD40/YVTN_repeat-like_dom_sf"/>
</dbReference>
<dbReference type="RefSeq" id="WP_280764015.1">
    <property type="nucleotide sequence ID" value="NZ_JARXVC010000028.1"/>
</dbReference>
<gene>
    <name evidence="1" type="ORF">M2280_006089</name>
</gene>
<sequence>MPEHHNKGGIVRRALLAPTLIAAALLAGCGSDVEETQGAAATGGSEPSLSDDPLMACYGLVGFKERQNCVPGVGAMSARDVTVKLPEYAQDELGLYNHRKDAPSATINVGDRWLRAFLVPYQVASHGLTPAMSAARVEVFDLADRSSVTSIDLPNTKVNAILPDTDNGLFVVALTDINANGYLDNRDQITTTMAAVDPFAGKVLWQKDDLMTSNPDAVIDRGVLPVYGTPKGECRGKTIALTVQVLDTKTGDARWSKKLTDLRGPRDNDQCTADVVYADPRLPYIQVTREGEYPVAAPDANYNITTNLDVNTGAVFAPLPSEFIDFSRGGFYVDPVSPLTVVRITREGNYERKGGETGWLVFDRDSGTIVNRMPLDTLGKVNADIIGLYDSKLYLKNANVFALDARTNAEAGRVTSRPIQQVNGWTLHENGDFTKQ</sequence>
<proteinExistence type="predicted"/>
<dbReference type="EMBL" id="JARXVC010000028">
    <property type="protein sequence ID" value="MDH6284826.1"/>
    <property type="molecule type" value="Genomic_DNA"/>
</dbReference>